<reference evidence="2 3" key="1">
    <citation type="submission" date="2018-08" db="EMBL/GenBank/DDBJ databases">
        <title>Sequencing the genomes of 1000 actinobacteria strains.</title>
        <authorList>
            <person name="Klenk H.-P."/>
        </authorList>
    </citation>
    <scope>NUCLEOTIDE SEQUENCE [LARGE SCALE GENOMIC DNA]</scope>
    <source>
        <strain evidence="2 3">DSM 43927</strain>
    </source>
</reference>
<proteinExistence type="predicted"/>
<keyword evidence="3" id="KW-1185">Reference proteome</keyword>
<feature type="compositionally biased region" description="Low complexity" evidence="1">
    <location>
        <begin position="1"/>
        <end position="23"/>
    </location>
</feature>
<organism evidence="2 3">
    <name type="scientific">Thermomonospora umbrina</name>
    <dbReference type="NCBI Taxonomy" id="111806"/>
    <lineage>
        <taxon>Bacteria</taxon>
        <taxon>Bacillati</taxon>
        <taxon>Actinomycetota</taxon>
        <taxon>Actinomycetes</taxon>
        <taxon>Streptosporangiales</taxon>
        <taxon>Thermomonosporaceae</taxon>
        <taxon>Thermomonospora</taxon>
    </lineage>
</organism>
<dbReference type="RefSeq" id="WP_245973954.1">
    <property type="nucleotide sequence ID" value="NZ_QTTT01000001.1"/>
</dbReference>
<evidence type="ECO:0000256" key="1">
    <source>
        <dbReference type="SAM" id="MobiDB-lite"/>
    </source>
</evidence>
<evidence type="ECO:0000313" key="2">
    <source>
        <dbReference type="EMBL" id="REE95134.1"/>
    </source>
</evidence>
<dbReference type="AlphaFoldDB" id="A0A3D9SR74"/>
<comment type="caution">
    <text evidence="2">The sequence shown here is derived from an EMBL/GenBank/DDBJ whole genome shotgun (WGS) entry which is preliminary data.</text>
</comment>
<dbReference type="Proteomes" id="UP000256661">
    <property type="component" value="Unassembled WGS sequence"/>
</dbReference>
<feature type="region of interest" description="Disordered" evidence="1">
    <location>
        <begin position="1"/>
        <end position="34"/>
    </location>
</feature>
<accession>A0A3D9SR74</accession>
<evidence type="ECO:0000313" key="3">
    <source>
        <dbReference type="Proteomes" id="UP000256661"/>
    </source>
</evidence>
<name>A0A3D9SR74_9ACTN</name>
<feature type="compositionally biased region" description="Basic and acidic residues" evidence="1">
    <location>
        <begin position="24"/>
        <end position="34"/>
    </location>
</feature>
<sequence length="130" mass="13334">MAADSSQSPSAASGPSGPSGPSGHSEEYAELDRLPTGELHDRAMKLALARGDLGFLWRVLRDIPPAEAAAGQPAQGTADILHVSALINEFLHAGEGDVAEALRPVYLDYLAPSDTSRLSEPPGATGSSGS</sequence>
<dbReference type="EMBL" id="QTTT01000001">
    <property type="protein sequence ID" value="REE95134.1"/>
    <property type="molecule type" value="Genomic_DNA"/>
</dbReference>
<protein>
    <submittedName>
        <fullName evidence="2">Uncharacterized protein</fullName>
    </submittedName>
</protein>
<gene>
    <name evidence="2" type="ORF">DFJ69_0515</name>
</gene>